<dbReference type="GO" id="GO:1905786">
    <property type="term" value="P:positive regulation of anaphase-promoting complex-dependent catabolic process"/>
    <property type="evidence" value="ECO:0007669"/>
    <property type="project" value="TreeGrafter"/>
</dbReference>
<dbReference type="PANTHER" id="PTHR19918:SF1">
    <property type="entry name" value="FIZZY-RELATED PROTEIN HOMOLOG"/>
    <property type="match status" value="1"/>
</dbReference>
<dbReference type="InterPro" id="IPR056150">
    <property type="entry name" value="WD40_CDC20-Fz"/>
</dbReference>
<dbReference type="Proteomes" id="UP000314987">
    <property type="component" value="Unassembled WGS sequence"/>
</dbReference>
<evidence type="ECO:0000256" key="2">
    <source>
        <dbReference type="ARBA" id="ARBA00022574"/>
    </source>
</evidence>
<dbReference type="InterPro" id="IPR033010">
    <property type="entry name" value="Cdc20/Fizzy"/>
</dbReference>
<evidence type="ECO:0000259" key="7">
    <source>
        <dbReference type="Pfam" id="PF24807"/>
    </source>
</evidence>
<dbReference type="OMA" id="THRGHVQ"/>
<dbReference type="PANTHER" id="PTHR19918">
    <property type="entry name" value="CELL DIVISION CYCLE 20 CDC20 FIZZY -RELATED"/>
    <property type="match status" value="1"/>
</dbReference>
<dbReference type="SMART" id="SM00320">
    <property type="entry name" value="WD40"/>
    <property type="match status" value="6"/>
</dbReference>
<evidence type="ECO:0000256" key="4">
    <source>
        <dbReference type="ARBA" id="ARBA00023306"/>
    </source>
</evidence>
<proteinExistence type="inferred from homology"/>
<protein>
    <recommendedName>
        <fullName evidence="7">CDC20/Fizzy WD40 domain-containing protein</fullName>
    </recommendedName>
</protein>
<comment type="similarity">
    <text evidence="1">Belongs to the WD repeat CDC20/Fizzy family.</text>
</comment>
<feature type="repeat" description="WD" evidence="5">
    <location>
        <begin position="305"/>
        <end position="346"/>
    </location>
</feature>
<feature type="compositionally biased region" description="Basic and acidic residues" evidence="6">
    <location>
        <begin position="57"/>
        <end position="66"/>
    </location>
</feature>
<dbReference type="PROSITE" id="PS50082">
    <property type="entry name" value="WD_REPEATS_2"/>
    <property type="match status" value="3"/>
</dbReference>
<feature type="region of interest" description="Disordered" evidence="6">
    <location>
        <begin position="57"/>
        <end position="77"/>
    </location>
</feature>
<dbReference type="PROSITE" id="PS50294">
    <property type="entry name" value="WD_REPEATS_REGION"/>
    <property type="match status" value="3"/>
</dbReference>
<feature type="repeat" description="WD" evidence="5">
    <location>
        <begin position="221"/>
        <end position="262"/>
    </location>
</feature>
<evidence type="ECO:0000256" key="5">
    <source>
        <dbReference type="PROSITE-ProRule" id="PRU00221"/>
    </source>
</evidence>
<dbReference type="GeneTree" id="ENSGT00950000183104"/>
<feature type="domain" description="CDC20/Fizzy WD40" evidence="7">
    <location>
        <begin position="175"/>
        <end position="466"/>
    </location>
</feature>
<reference evidence="8" key="2">
    <citation type="submission" date="2025-08" db="UniProtKB">
        <authorList>
            <consortium name="Ensembl"/>
        </authorList>
    </citation>
    <scope>IDENTIFICATION</scope>
</reference>
<sequence>MTIFSTYQDQGSRLSVIQGAEMSWIQTPYGSAAPSPSQPGDRFIPSRTGSNWSLKFHRAEEPEKPQRQKRKSRWATSGNSKGALAYSALLKNELLGAGIGRIQDLRGVGQRLLQSCSAEKKNLFVYSPSPTRRRPDVGSEASLCSLSSISNESQTLLMSPQQPPRKIPAKPFKILEAPDLRNNFCLNLLDWSSLNVISVGLGTRAFLWNAATCQVTRLCDLDVDRDSVTSVCWSNQGNLLAVGTHRGHVQIWDVAAEKTVSVLDGHRSRVGVLAWNADQVSSGSRDKMIVQRDLRTPPMQSERWLQGHSGEVCGLKWSTTHRLLASSGTDNTILLWNHASLKPVQQYTSHRAAVKAIAWSPHQHGLLASGGAAADCSIHFWNTLTEQTLQRIDTGSQVCNLAWSKHSNELISTHGHSENQIAIWKYPSLTQVAKLTGHTYRVLYLTMSPDGQVIATGAADETLRLWNVSADARPSKSSVSVLDLFSHIR</sequence>
<dbReference type="InterPro" id="IPR001680">
    <property type="entry name" value="WD40_rpt"/>
</dbReference>
<dbReference type="InterPro" id="IPR019775">
    <property type="entry name" value="WD40_repeat_CS"/>
</dbReference>
<reference evidence="9" key="1">
    <citation type="submission" date="2018-12" db="EMBL/GenBank/DDBJ databases">
        <authorList>
            <person name="Yazar S."/>
        </authorList>
    </citation>
    <scope>NUCLEOTIDE SEQUENCE [LARGE SCALE GENOMIC DNA]</scope>
</reference>
<keyword evidence="4" id="KW-0131">Cell cycle</keyword>
<dbReference type="SUPFAM" id="SSF50978">
    <property type="entry name" value="WD40 repeat-like"/>
    <property type="match status" value="1"/>
</dbReference>
<dbReference type="PROSITE" id="PS00678">
    <property type="entry name" value="WD_REPEATS_1"/>
    <property type="match status" value="1"/>
</dbReference>
<dbReference type="InterPro" id="IPR036322">
    <property type="entry name" value="WD40_repeat_dom_sf"/>
</dbReference>
<reference evidence="8" key="3">
    <citation type="submission" date="2025-09" db="UniProtKB">
        <authorList>
            <consortium name="Ensembl"/>
        </authorList>
    </citation>
    <scope>IDENTIFICATION</scope>
</reference>
<keyword evidence="3" id="KW-0677">Repeat</keyword>
<dbReference type="InterPro" id="IPR015943">
    <property type="entry name" value="WD40/YVTN_repeat-like_dom_sf"/>
</dbReference>
<dbReference type="GO" id="GO:1990757">
    <property type="term" value="F:ubiquitin ligase activator activity"/>
    <property type="evidence" value="ECO:0007669"/>
    <property type="project" value="TreeGrafter"/>
</dbReference>
<dbReference type="Pfam" id="PF24807">
    <property type="entry name" value="WD40_CDC20-Fz"/>
    <property type="match status" value="1"/>
</dbReference>
<dbReference type="GO" id="GO:0031145">
    <property type="term" value="P:anaphase-promoting complex-dependent catabolic process"/>
    <property type="evidence" value="ECO:0007669"/>
    <property type="project" value="TreeGrafter"/>
</dbReference>
<dbReference type="STRING" id="29139.ENSVURP00010004877"/>
<evidence type="ECO:0000256" key="1">
    <source>
        <dbReference type="ARBA" id="ARBA00006445"/>
    </source>
</evidence>
<accession>A0A4X2K6L2</accession>
<dbReference type="CDD" id="cd00200">
    <property type="entry name" value="WD40"/>
    <property type="match status" value="1"/>
</dbReference>
<keyword evidence="2 5" id="KW-0853">WD repeat</keyword>
<evidence type="ECO:0000256" key="6">
    <source>
        <dbReference type="SAM" id="MobiDB-lite"/>
    </source>
</evidence>
<dbReference type="Gene3D" id="2.130.10.10">
    <property type="entry name" value="YVTN repeat-like/Quinoprotein amine dehydrogenase"/>
    <property type="match status" value="1"/>
</dbReference>
<feature type="region of interest" description="Disordered" evidence="6">
    <location>
        <begin position="28"/>
        <end position="47"/>
    </location>
</feature>
<dbReference type="AlphaFoldDB" id="A0A4X2K6L2"/>
<name>A0A4X2K6L2_VOMUR</name>
<dbReference type="GO" id="GO:0010997">
    <property type="term" value="F:anaphase-promoting complex binding"/>
    <property type="evidence" value="ECO:0007669"/>
    <property type="project" value="InterPro"/>
</dbReference>
<feature type="repeat" description="WD" evidence="5">
    <location>
        <begin position="435"/>
        <end position="476"/>
    </location>
</feature>
<evidence type="ECO:0000313" key="8">
    <source>
        <dbReference type="Ensembl" id="ENSVURP00010004877.1"/>
    </source>
</evidence>
<dbReference type="GO" id="GO:0005680">
    <property type="term" value="C:anaphase-promoting complex"/>
    <property type="evidence" value="ECO:0007669"/>
    <property type="project" value="TreeGrafter"/>
</dbReference>
<evidence type="ECO:0000313" key="9">
    <source>
        <dbReference type="Proteomes" id="UP000314987"/>
    </source>
</evidence>
<keyword evidence="9" id="KW-1185">Reference proteome</keyword>
<organism evidence="8 9">
    <name type="scientific">Vombatus ursinus</name>
    <name type="common">Common wombat</name>
    <dbReference type="NCBI Taxonomy" id="29139"/>
    <lineage>
        <taxon>Eukaryota</taxon>
        <taxon>Metazoa</taxon>
        <taxon>Chordata</taxon>
        <taxon>Craniata</taxon>
        <taxon>Vertebrata</taxon>
        <taxon>Euteleostomi</taxon>
        <taxon>Mammalia</taxon>
        <taxon>Metatheria</taxon>
        <taxon>Diprotodontia</taxon>
        <taxon>Vombatidae</taxon>
        <taxon>Vombatus</taxon>
    </lineage>
</organism>
<dbReference type="Ensembl" id="ENSVURT00010005528.1">
    <property type="protein sequence ID" value="ENSVURP00010004877.1"/>
    <property type="gene ID" value="ENSVURG00010003859.1"/>
</dbReference>
<evidence type="ECO:0000256" key="3">
    <source>
        <dbReference type="ARBA" id="ARBA00022737"/>
    </source>
</evidence>